<feature type="region of interest" description="Disordered" evidence="1">
    <location>
        <begin position="41"/>
        <end position="61"/>
    </location>
</feature>
<accession>A0A7J6YH04</accession>
<sequence>MSSRSSASAERILIKKKKKKIFLICAYMRFRRVLAPLAASPHRWKTQRSPRGEETMDEGGAIEPDTSEAWVRNYVARAVREGRQTKESAEYFESIMNDQVEFRQYIQEARRLLNNQDPRTLTKYQRGHFAERLSRQMSGVAAERLMRAHAEESNARRHTQDGTPTGENYWFEAGNTLASPSVPGFVKDEVMREMREDRKKTSAAFEESEELQAMADKDEAFAEHLRRQRQHLFRSNDDVN</sequence>
<dbReference type="VEuPathDB" id="TriTrypDB:BCY84_18699"/>
<proteinExistence type="predicted"/>
<name>A0A7J6YH04_TRYCR</name>
<evidence type="ECO:0000313" key="2">
    <source>
        <dbReference type="EMBL" id="KAF5225859.1"/>
    </source>
</evidence>
<dbReference type="EMBL" id="JABDHM010000005">
    <property type="protein sequence ID" value="KAF5225859.1"/>
    <property type="molecule type" value="Genomic_DNA"/>
</dbReference>
<dbReference type="VEuPathDB" id="TriTrypDB:ECC02_001178"/>
<evidence type="ECO:0000256" key="1">
    <source>
        <dbReference type="SAM" id="MobiDB-lite"/>
    </source>
</evidence>
<dbReference type="Proteomes" id="UP000583944">
    <property type="component" value="Unassembled WGS sequence"/>
</dbReference>
<reference evidence="2 3" key="1">
    <citation type="journal article" date="2019" name="Genome Biol. Evol.">
        <title>Nanopore Sequencing Significantly Improves Genome Assembly of the Protozoan Parasite Trypanosoma cruzi.</title>
        <authorList>
            <person name="Diaz-Viraque F."/>
            <person name="Pita S."/>
            <person name="Greif G."/>
            <person name="de Souza R.C.M."/>
            <person name="Iraola G."/>
            <person name="Robello C."/>
        </authorList>
    </citation>
    <scope>NUCLEOTIDE SEQUENCE [LARGE SCALE GENOMIC DNA]</scope>
    <source>
        <strain evidence="2 3">Berenice</strain>
    </source>
</reference>
<dbReference type="AlphaFoldDB" id="A0A7J6YH04"/>
<evidence type="ECO:0000313" key="3">
    <source>
        <dbReference type="Proteomes" id="UP000583944"/>
    </source>
</evidence>
<comment type="caution">
    <text evidence="2">The sequence shown here is derived from an EMBL/GenBank/DDBJ whole genome shotgun (WGS) entry which is preliminary data.</text>
</comment>
<protein>
    <submittedName>
        <fullName evidence="2">Uncharacterized protein</fullName>
    </submittedName>
</protein>
<gene>
    <name evidence="2" type="ORF">ECC02_001178</name>
</gene>
<organism evidence="2 3">
    <name type="scientific">Trypanosoma cruzi</name>
    <dbReference type="NCBI Taxonomy" id="5693"/>
    <lineage>
        <taxon>Eukaryota</taxon>
        <taxon>Discoba</taxon>
        <taxon>Euglenozoa</taxon>
        <taxon>Kinetoplastea</taxon>
        <taxon>Metakinetoplastina</taxon>
        <taxon>Trypanosomatida</taxon>
        <taxon>Trypanosomatidae</taxon>
        <taxon>Trypanosoma</taxon>
        <taxon>Schizotrypanum</taxon>
    </lineage>
</organism>